<dbReference type="InterPro" id="IPR029033">
    <property type="entry name" value="His_PPase_superfam"/>
</dbReference>
<dbReference type="RefSeq" id="WP_182960819.1">
    <property type="nucleotide sequence ID" value="NZ_JABEQM010000015.1"/>
</dbReference>
<organism evidence="1 2">
    <name type="scientific">Gluconacetobacter tumulisoli</name>
    <dbReference type="NCBI Taxonomy" id="1286189"/>
    <lineage>
        <taxon>Bacteria</taxon>
        <taxon>Pseudomonadati</taxon>
        <taxon>Pseudomonadota</taxon>
        <taxon>Alphaproteobacteria</taxon>
        <taxon>Acetobacterales</taxon>
        <taxon>Acetobacteraceae</taxon>
        <taxon>Gluconacetobacter</taxon>
    </lineage>
</organism>
<dbReference type="SUPFAM" id="SSF53254">
    <property type="entry name" value="Phosphoglycerate mutase-like"/>
    <property type="match status" value="1"/>
</dbReference>
<protein>
    <submittedName>
        <fullName evidence="1">Histidine phosphatase family protein</fullName>
    </submittedName>
</protein>
<evidence type="ECO:0000313" key="2">
    <source>
        <dbReference type="Proteomes" id="UP000578030"/>
    </source>
</evidence>
<proteinExistence type="predicted"/>
<gene>
    <name evidence="1" type="ORF">HLH28_15505</name>
</gene>
<dbReference type="Gene3D" id="3.40.50.1240">
    <property type="entry name" value="Phosphoglycerate mutase-like"/>
    <property type="match status" value="1"/>
</dbReference>
<dbReference type="Proteomes" id="UP000578030">
    <property type="component" value="Unassembled WGS sequence"/>
</dbReference>
<reference evidence="1 2" key="1">
    <citation type="submission" date="2020-04" db="EMBL/GenBank/DDBJ databases">
        <title>Description of novel Gluconacetobacter.</title>
        <authorList>
            <person name="Sombolestani A."/>
        </authorList>
    </citation>
    <scope>NUCLEOTIDE SEQUENCE [LARGE SCALE GENOMIC DNA]</scope>
    <source>
        <strain evidence="1 2">LMG 27802</strain>
    </source>
</reference>
<name>A0A7W4PNU9_9PROT</name>
<evidence type="ECO:0000313" key="1">
    <source>
        <dbReference type="EMBL" id="MBB2202959.1"/>
    </source>
</evidence>
<dbReference type="AlphaFoldDB" id="A0A7W4PNU9"/>
<accession>A0A7W4PNU9</accession>
<keyword evidence="2" id="KW-1185">Reference proteome</keyword>
<dbReference type="EMBL" id="JABEQM010000015">
    <property type="protein sequence ID" value="MBB2202959.1"/>
    <property type="molecule type" value="Genomic_DNA"/>
</dbReference>
<sequence length="192" mass="21350">MAVSEILILRHAEKPDKERQETGLSPEGLTDDRALNARGWQRAGALALLLGRDGRVRPDLPNPEKIYASALREGGGHSHRPQQTVGPLAARLSLEVKLDWSLNMEAPFAEELRRHAGTQLVCWQHEGIAALARAIVAPQVLSEIPAGWTWPKARFDVIWCLRRQAATGPWQFAQYCQRLLPGDPETPLEFGT</sequence>
<comment type="caution">
    <text evidence="1">The sequence shown here is derived from an EMBL/GenBank/DDBJ whole genome shotgun (WGS) entry which is preliminary data.</text>
</comment>